<dbReference type="Pfam" id="PF00126">
    <property type="entry name" value="HTH_1"/>
    <property type="match status" value="1"/>
</dbReference>
<evidence type="ECO:0000313" key="6">
    <source>
        <dbReference type="EMBL" id="MEE2060202.1"/>
    </source>
</evidence>
<feature type="domain" description="HTH lysR-type" evidence="5">
    <location>
        <begin position="6"/>
        <end position="63"/>
    </location>
</feature>
<sequence length="317" mass="35584">MELRRVDLNLLVVLDVLLTECNVTKAARRLNMSQPATSTALARLRKQFDDPLLVKSGRTLRPTPRALALTEPLRRVLSTVERSILTVPDFDPATAERAFTLLTGDYSEVTLLRNLLRRNRYRSHGIRFDMQPLSMAGIEAFHRHEIDLAVVPEQLLSTSEFEQCRRRVVLHDRYVGVVWSGHPYAGVELTADVLAGYPLLSYLQYGGDKSLARTLSRAGIATRSSATTTNIAVLPYVLEMTDLVTIIPERMARRIAGVAQLRILEPSFSLPAVREWAVWHDEFDDDPGHRWLRTELSVIATPDLVAGLHATRLSAVT</sequence>
<keyword evidence="4" id="KW-0804">Transcription</keyword>
<dbReference type="InterPro" id="IPR037402">
    <property type="entry name" value="YidZ_PBP2"/>
</dbReference>
<evidence type="ECO:0000256" key="3">
    <source>
        <dbReference type="ARBA" id="ARBA00023125"/>
    </source>
</evidence>
<gene>
    <name evidence="6" type="ORF">Q7514_22025</name>
</gene>
<keyword evidence="2" id="KW-0805">Transcription regulation</keyword>
<evidence type="ECO:0000256" key="1">
    <source>
        <dbReference type="ARBA" id="ARBA00009437"/>
    </source>
</evidence>
<comment type="similarity">
    <text evidence="1">Belongs to the LysR transcriptional regulatory family.</text>
</comment>
<dbReference type="PROSITE" id="PS50931">
    <property type="entry name" value="HTH_LYSR"/>
    <property type="match status" value="1"/>
</dbReference>
<keyword evidence="3" id="KW-0238">DNA-binding</keyword>
<comment type="caution">
    <text evidence="6">The sequence shown here is derived from an EMBL/GenBank/DDBJ whole genome shotgun (WGS) entry which is preliminary data.</text>
</comment>
<evidence type="ECO:0000256" key="2">
    <source>
        <dbReference type="ARBA" id="ARBA00023015"/>
    </source>
</evidence>
<dbReference type="RefSeq" id="WP_330135390.1">
    <property type="nucleotide sequence ID" value="NZ_JAUTXY010000011.1"/>
</dbReference>
<dbReference type="SUPFAM" id="SSF46785">
    <property type="entry name" value="Winged helix' DNA-binding domain"/>
    <property type="match status" value="1"/>
</dbReference>
<evidence type="ECO:0000313" key="7">
    <source>
        <dbReference type="Proteomes" id="UP001336020"/>
    </source>
</evidence>
<organism evidence="6 7">
    <name type="scientific">Rhodococcus artemisiae</name>
    <dbReference type="NCBI Taxonomy" id="714159"/>
    <lineage>
        <taxon>Bacteria</taxon>
        <taxon>Bacillati</taxon>
        <taxon>Actinomycetota</taxon>
        <taxon>Actinomycetes</taxon>
        <taxon>Mycobacteriales</taxon>
        <taxon>Nocardiaceae</taxon>
        <taxon>Rhodococcus</taxon>
    </lineage>
</organism>
<dbReference type="EMBL" id="JAUTXY010000011">
    <property type="protein sequence ID" value="MEE2060202.1"/>
    <property type="molecule type" value="Genomic_DNA"/>
</dbReference>
<dbReference type="InterPro" id="IPR036390">
    <property type="entry name" value="WH_DNA-bd_sf"/>
</dbReference>
<reference evidence="6 7" key="1">
    <citation type="submission" date="2023-07" db="EMBL/GenBank/DDBJ databases">
        <authorList>
            <person name="Girao M."/>
            <person name="Carvalho M.F."/>
        </authorList>
    </citation>
    <scope>NUCLEOTIDE SEQUENCE [LARGE SCALE GENOMIC DNA]</scope>
    <source>
        <strain evidence="6 7">YIM65754</strain>
    </source>
</reference>
<dbReference type="PRINTS" id="PR00039">
    <property type="entry name" value="HTHLYSR"/>
</dbReference>
<dbReference type="InterPro" id="IPR036388">
    <property type="entry name" value="WH-like_DNA-bd_sf"/>
</dbReference>
<dbReference type="InterPro" id="IPR000847">
    <property type="entry name" value="LysR_HTH_N"/>
</dbReference>
<protein>
    <submittedName>
        <fullName evidence="6">LysR family transcriptional regulator</fullName>
    </submittedName>
</protein>
<dbReference type="PANTHER" id="PTHR30118">
    <property type="entry name" value="HTH-TYPE TRANSCRIPTIONAL REGULATOR LEUO-RELATED"/>
    <property type="match status" value="1"/>
</dbReference>
<dbReference type="Gene3D" id="1.10.10.10">
    <property type="entry name" value="Winged helix-like DNA-binding domain superfamily/Winged helix DNA-binding domain"/>
    <property type="match status" value="1"/>
</dbReference>
<proteinExistence type="inferred from homology"/>
<dbReference type="CDD" id="cd08417">
    <property type="entry name" value="PBP2_Nitroaromatics_like"/>
    <property type="match status" value="1"/>
</dbReference>
<dbReference type="SUPFAM" id="SSF53850">
    <property type="entry name" value="Periplasmic binding protein-like II"/>
    <property type="match status" value="1"/>
</dbReference>
<evidence type="ECO:0000259" key="5">
    <source>
        <dbReference type="PROSITE" id="PS50931"/>
    </source>
</evidence>
<keyword evidence="7" id="KW-1185">Reference proteome</keyword>
<dbReference type="Pfam" id="PF03466">
    <property type="entry name" value="LysR_substrate"/>
    <property type="match status" value="1"/>
</dbReference>
<accession>A0ABU7LG11</accession>
<dbReference type="InterPro" id="IPR005119">
    <property type="entry name" value="LysR_subst-bd"/>
</dbReference>
<dbReference type="Gene3D" id="3.40.190.10">
    <property type="entry name" value="Periplasmic binding protein-like II"/>
    <property type="match status" value="2"/>
</dbReference>
<dbReference type="PANTHER" id="PTHR30118:SF15">
    <property type="entry name" value="TRANSCRIPTIONAL REGULATORY PROTEIN"/>
    <property type="match status" value="1"/>
</dbReference>
<dbReference type="Proteomes" id="UP001336020">
    <property type="component" value="Unassembled WGS sequence"/>
</dbReference>
<dbReference type="InterPro" id="IPR050389">
    <property type="entry name" value="LysR-type_TF"/>
</dbReference>
<name>A0ABU7LG11_9NOCA</name>
<evidence type="ECO:0000256" key="4">
    <source>
        <dbReference type="ARBA" id="ARBA00023163"/>
    </source>
</evidence>